<dbReference type="EMBL" id="MT740307">
    <property type="protein sequence ID" value="QNR53791.1"/>
    <property type="molecule type" value="Genomic_DNA"/>
</dbReference>
<proteinExistence type="predicted"/>
<protein>
    <submittedName>
        <fullName evidence="1">Uncharacterized protein</fullName>
    </submittedName>
</protein>
<evidence type="ECO:0000313" key="1">
    <source>
        <dbReference type="EMBL" id="QNR53791.1"/>
    </source>
</evidence>
<evidence type="ECO:0000313" key="2">
    <source>
        <dbReference type="Proteomes" id="UP000516415"/>
    </source>
</evidence>
<keyword evidence="2" id="KW-1185">Reference proteome</keyword>
<organism evidence="1 2">
    <name type="scientific">Pseudomonas phage phiK7A1</name>
    <dbReference type="NCBI Taxonomy" id="2759194"/>
    <lineage>
        <taxon>Viruses</taxon>
        <taxon>Duplodnaviria</taxon>
        <taxon>Heunggongvirae</taxon>
        <taxon>Uroviricota</taxon>
        <taxon>Caudoviricetes</taxon>
        <taxon>Vandenendeviridae</taxon>
        <taxon>Gorskivirinae</taxon>
        <taxon>Torinovirus</taxon>
        <taxon>Torinovirus K7A1</taxon>
    </lineage>
</organism>
<reference evidence="1 2" key="1">
    <citation type="submission" date="2020-07" db="EMBL/GenBank/DDBJ databases">
        <authorList>
            <person name="Martino G."/>
            <person name="Holtappels D."/>
            <person name="Wagemans J."/>
            <person name="Lavigne R."/>
            <person name="Turina M."/>
            <person name="Ciuffo M."/>
        </authorList>
    </citation>
    <scope>NUCLEOTIDE SEQUENCE [LARGE SCALE GENOMIC DNA]</scope>
</reference>
<dbReference type="Proteomes" id="UP000516415">
    <property type="component" value="Segment"/>
</dbReference>
<name>A0A7H0XFK1_9CAUD</name>
<gene>
    <name evidence="1" type="ORF">phiK7A1_001c</name>
</gene>
<accession>A0A7H0XFK1</accession>
<sequence length="84" mass="9513">MSLPVETVGGWTWYVAQWKEKHPDTKVDYKALLQQYIKGVKLHEELDQHTLAGWQAIPEGPGQCHWACTGCDTCGSAGHRNSWF</sequence>